<dbReference type="Pfam" id="PF00563">
    <property type="entry name" value="EAL"/>
    <property type="match status" value="1"/>
</dbReference>
<dbReference type="Gene3D" id="3.30.70.270">
    <property type="match status" value="1"/>
</dbReference>
<dbReference type="SMART" id="SM00052">
    <property type="entry name" value="EAL"/>
    <property type="match status" value="1"/>
</dbReference>
<dbReference type="Pfam" id="PF13426">
    <property type="entry name" value="PAS_9"/>
    <property type="match status" value="2"/>
</dbReference>
<keyword evidence="6" id="KW-0732">Signal</keyword>
<dbReference type="NCBIfam" id="TIGR00254">
    <property type="entry name" value="GGDEF"/>
    <property type="match status" value="1"/>
</dbReference>
<feature type="domain" description="PAS" evidence="7">
    <location>
        <begin position="315"/>
        <end position="359"/>
    </location>
</feature>
<feature type="domain" description="PAS" evidence="7">
    <location>
        <begin position="436"/>
        <end position="506"/>
    </location>
</feature>
<dbReference type="GO" id="GO:0071732">
    <property type="term" value="P:cellular response to nitric oxide"/>
    <property type="evidence" value="ECO:0007669"/>
    <property type="project" value="UniProtKB-ARBA"/>
</dbReference>
<dbReference type="InterPro" id="IPR035965">
    <property type="entry name" value="PAS-like_dom_sf"/>
</dbReference>
<dbReference type="PROSITE" id="PS50113">
    <property type="entry name" value="PAC"/>
    <property type="match status" value="1"/>
</dbReference>
<dbReference type="EC" id="3.1.4.52" evidence="3"/>
<dbReference type="InterPro" id="IPR052155">
    <property type="entry name" value="Biofilm_reg_signaling"/>
</dbReference>
<organism evidence="11 12">
    <name type="scientific">Geopseudomonas guangdongensis</name>
    <dbReference type="NCBI Taxonomy" id="1245526"/>
    <lineage>
        <taxon>Bacteria</taxon>
        <taxon>Pseudomonadati</taxon>
        <taxon>Pseudomonadota</taxon>
        <taxon>Gammaproteobacteria</taxon>
        <taxon>Pseudomonadales</taxon>
        <taxon>Pseudomonadaceae</taxon>
        <taxon>Geopseudomonas</taxon>
    </lineage>
</organism>
<evidence type="ECO:0000313" key="11">
    <source>
        <dbReference type="EMBL" id="SDU07319.1"/>
    </source>
</evidence>
<dbReference type="InterPro" id="IPR029787">
    <property type="entry name" value="Nucleotide_cyclase"/>
</dbReference>
<dbReference type="Proteomes" id="UP000243063">
    <property type="component" value="Chromosome I"/>
</dbReference>
<dbReference type="InterPro" id="IPR001610">
    <property type="entry name" value="PAC"/>
</dbReference>
<keyword evidence="12" id="KW-1185">Reference proteome</keyword>
<dbReference type="CDD" id="cd01948">
    <property type="entry name" value="EAL"/>
    <property type="match status" value="1"/>
</dbReference>
<comment type="cofactor">
    <cofactor evidence="1">
        <name>Mg(2+)</name>
        <dbReference type="ChEBI" id="CHEBI:18420"/>
    </cofactor>
</comment>
<dbReference type="EMBL" id="LT629780">
    <property type="protein sequence ID" value="SDU07319.1"/>
    <property type="molecule type" value="Genomic_DNA"/>
</dbReference>
<feature type="domain" description="PAC" evidence="8">
    <location>
        <begin position="509"/>
        <end position="561"/>
    </location>
</feature>
<dbReference type="InterPro" id="IPR001633">
    <property type="entry name" value="EAL_dom"/>
</dbReference>
<dbReference type="SMART" id="SM00091">
    <property type="entry name" value="PAS"/>
    <property type="match status" value="4"/>
</dbReference>
<evidence type="ECO:0000313" key="12">
    <source>
        <dbReference type="Proteomes" id="UP000243063"/>
    </source>
</evidence>
<dbReference type="InterPro" id="IPR000014">
    <property type="entry name" value="PAS"/>
</dbReference>
<sequence>MLRLKAPATLCLALLLAPPCHAALADWMSAEADTPALLAALSALLATLVALGYRQRLQRARHLLAERKRHPGLPGDPQSLARLPLASWEMRQADLRFSHMSGQVEALLGYPADAWLDADFLGRTLHPDDAEATLAAYRAVSAEAPLLRHSHRLIGADGRLRWVLSLASFRALPDGPGLAGLLIDIDEERRSQELFRNAFLHSPDIMLLLDRDDGRILAANHCFAHHSGLDARQLAERPVSELPIWGDPRQGEQLLQRLQAGEVQNLEISLQCGADSEFNGLLSARHLQLGRQPALVVALRDLAALRQTRQQLRLSEEKFAKAFCATPDGLMITRLHDGQLLDVNPGFTRITGYASEEALRHTTLSIGLWPNALERKRLLRRLEQEGSVQHMVVQIRNRAQQLRLCELSAQPLQIDGQACLLSIIRDITERERMQEKLQQAAAVFENTAEGVMITDLEQHIVAINRAFSAITGYSESEALGQTTQLLAGSQHNQELRQEIHLGIEQDGHWQGEIWSRRKNGEPYPAWLTISAVRNGSRETTHFVAVFADITPLKHAQARLDYQAHHDPLTGLPNRLLFENHLQMALDEALNEQRRGAVLFLDLDRFKHINDTLGHPVGDLLLKGIARRLREQLREVDTVARLGGDEFIVLMPSVHCIEDVELVANKLMSAFARPFRAGEHEFFMSSSIGVSLFPEHGEDVATLVKNADAAMYRAKAKGRNRFEFYSADLSFQATERMNLENDLRRALERGELSLHYQPKQCLNDARLVGAEALLRWHHPTLGDVPPDRFIAIAEENGSIVELGDWVLEQACRQMAAWQACYADFGPLAVNLSGPQLRQPHLSARIGELLQSCGLSPDKLQLEITETFVMSQKEEALPVLQSLRELGLQLAIDDFGTGYSSLSYLKRLPIDTLKIDKSFVDGLPDDPNDAAIARAIIALGRSMQLTVIAEGVETKSQERFLALEGCQQIQGYVLSRPLPAEAFAERFLVARDVTLGADTRASL</sequence>
<dbReference type="CDD" id="cd01949">
    <property type="entry name" value="GGDEF"/>
    <property type="match status" value="1"/>
</dbReference>
<dbReference type="SUPFAM" id="SSF55785">
    <property type="entry name" value="PYP-like sensor domain (PAS domain)"/>
    <property type="match status" value="4"/>
</dbReference>
<evidence type="ECO:0000259" key="8">
    <source>
        <dbReference type="PROSITE" id="PS50113"/>
    </source>
</evidence>
<dbReference type="PANTHER" id="PTHR44757:SF2">
    <property type="entry name" value="BIOFILM ARCHITECTURE MAINTENANCE PROTEIN MBAA"/>
    <property type="match status" value="1"/>
</dbReference>
<dbReference type="PROSITE" id="PS50112">
    <property type="entry name" value="PAS"/>
    <property type="match status" value="2"/>
</dbReference>
<dbReference type="PROSITE" id="PS50887">
    <property type="entry name" value="GGDEF"/>
    <property type="match status" value="1"/>
</dbReference>
<dbReference type="FunFam" id="3.20.20.450:FF:000001">
    <property type="entry name" value="Cyclic di-GMP phosphodiesterase yahA"/>
    <property type="match status" value="1"/>
</dbReference>
<dbReference type="SUPFAM" id="SSF141868">
    <property type="entry name" value="EAL domain-like"/>
    <property type="match status" value="1"/>
</dbReference>
<comment type="subcellular location">
    <subcellularLocation>
        <location evidence="2">Cell inner membrane</location>
    </subcellularLocation>
</comment>
<name>A0A1H2FJ59_9GAMM</name>
<feature type="domain" description="GGDEF" evidence="10">
    <location>
        <begin position="593"/>
        <end position="726"/>
    </location>
</feature>
<keyword evidence="4" id="KW-0973">c-di-GMP</keyword>
<evidence type="ECO:0000259" key="9">
    <source>
        <dbReference type="PROSITE" id="PS50883"/>
    </source>
</evidence>
<dbReference type="OrthoDB" id="9804951at2"/>
<evidence type="ECO:0000256" key="4">
    <source>
        <dbReference type="ARBA" id="ARBA00022636"/>
    </source>
</evidence>
<dbReference type="Pfam" id="PF13188">
    <property type="entry name" value="PAS_8"/>
    <property type="match status" value="1"/>
</dbReference>
<dbReference type="Gene3D" id="3.20.20.450">
    <property type="entry name" value="EAL domain"/>
    <property type="match status" value="1"/>
</dbReference>
<dbReference type="InterPro" id="IPR043128">
    <property type="entry name" value="Rev_trsase/Diguanyl_cyclase"/>
</dbReference>
<evidence type="ECO:0000256" key="6">
    <source>
        <dbReference type="SAM" id="SignalP"/>
    </source>
</evidence>
<dbReference type="STRING" id="1245526.SAMN05216580_1240"/>
<accession>A0A1H2FJ59</accession>
<feature type="signal peptide" evidence="6">
    <location>
        <begin position="1"/>
        <end position="22"/>
    </location>
</feature>
<evidence type="ECO:0000256" key="1">
    <source>
        <dbReference type="ARBA" id="ARBA00001946"/>
    </source>
</evidence>
<dbReference type="PROSITE" id="PS50883">
    <property type="entry name" value="EAL"/>
    <property type="match status" value="1"/>
</dbReference>
<dbReference type="AlphaFoldDB" id="A0A1H2FJ59"/>
<proteinExistence type="predicted"/>
<evidence type="ECO:0000259" key="7">
    <source>
        <dbReference type="PROSITE" id="PS50112"/>
    </source>
</evidence>
<gene>
    <name evidence="11" type="ORF">SAMN05216580_1240</name>
</gene>
<feature type="domain" description="EAL" evidence="9">
    <location>
        <begin position="735"/>
        <end position="989"/>
    </location>
</feature>
<evidence type="ECO:0000259" key="10">
    <source>
        <dbReference type="PROSITE" id="PS50887"/>
    </source>
</evidence>
<reference evidence="12" key="1">
    <citation type="submission" date="2016-10" db="EMBL/GenBank/DDBJ databases">
        <authorList>
            <person name="Varghese N."/>
            <person name="Submissions S."/>
        </authorList>
    </citation>
    <scope>NUCLEOTIDE SEQUENCE [LARGE SCALE GENOMIC DNA]</scope>
    <source>
        <strain evidence="12">CCTCC 2012022</strain>
    </source>
</reference>
<dbReference type="Pfam" id="PF00990">
    <property type="entry name" value="GGDEF"/>
    <property type="match status" value="1"/>
</dbReference>
<comment type="catalytic activity">
    <reaction evidence="5">
        <text>3',3'-c-di-GMP + H2O = 5'-phosphoguanylyl(3'-&gt;5')guanosine + H(+)</text>
        <dbReference type="Rhea" id="RHEA:24902"/>
        <dbReference type="ChEBI" id="CHEBI:15377"/>
        <dbReference type="ChEBI" id="CHEBI:15378"/>
        <dbReference type="ChEBI" id="CHEBI:58754"/>
        <dbReference type="ChEBI" id="CHEBI:58805"/>
        <dbReference type="EC" id="3.1.4.52"/>
    </reaction>
    <physiologicalReaction direction="left-to-right" evidence="5">
        <dbReference type="Rhea" id="RHEA:24903"/>
    </physiologicalReaction>
</comment>
<dbReference type="NCBIfam" id="TIGR00229">
    <property type="entry name" value="sensory_box"/>
    <property type="match status" value="3"/>
</dbReference>
<dbReference type="GO" id="GO:0005886">
    <property type="term" value="C:plasma membrane"/>
    <property type="evidence" value="ECO:0007669"/>
    <property type="project" value="UniProtKB-SubCell"/>
</dbReference>
<dbReference type="RefSeq" id="WP_090212935.1">
    <property type="nucleotide sequence ID" value="NZ_LT629780.1"/>
</dbReference>
<evidence type="ECO:0000256" key="2">
    <source>
        <dbReference type="ARBA" id="ARBA00004533"/>
    </source>
</evidence>
<dbReference type="SUPFAM" id="SSF55073">
    <property type="entry name" value="Nucleotide cyclase"/>
    <property type="match status" value="1"/>
</dbReference>
<dbReference type="GO" id="GO:0071111">
    <property type="term" value="F:cyclic-guanylate-specific phosphodiesterase activity"/>
    <property type="evidence" value="ECO:0007669"/>
    <property type="project" value="UniProtKB-EC"/>
</dbReference>
<evidence type="ECO:0000256" key="5">
    <source>
        <dbReference type="ARBA" id="ARBA00051114"/>
    </source>
</evidence>
<dbReference type="InterPro" id="IPR000160">
    <property type="entry name" value="GGDEF_dom"/>
</dbReference>
<dbReference type="InterPro" id="IPR035919">
    <property type="entry name" value="EAL_sf"/>
</dbReference>
<dbReference type="SMART" id="SM00267">
    <property type="entry name" value="GGDEF"/>
    <property type="match status" value="1"/>
</dbReference>
<dbReference type="SMART" id="SM00086">
    <property type="entry name" value="PAC"/>
    <property type="match status" value="3"/>
</dbReference>
<dbReference type="Pfam" id="PF08447">
    <property type="entry name" value="PAS_3"/>
    <property type="match status" value="1"/>
</dbReference>
<dbReference type="CDD" id="cd00130">
    <property type="entry name" value="PAS"/>
    <property type="match status" value="4"/>
</dbReference>
<feature type="chain" id="PRO_5009274029" description="cyclic-guanylate-specific phosphodiesterase" evidence="6">
    <location>
        <begin position="23"/>
        <end position="1001"/>
    </location>
</feature>
<dbReference type="FunFam" id="3.30.70.270:FF:000001">
    <property type="entry name" value="Diguanylate cyclase domain protein"/>
    <property type="match status" value="1"/>
</dbReference>
<protein>
    <recommendedName>
        <fullName evidence="3">cyclic-guanylate-specific phosphodiesterase</fullName>
        <ecNumber evidence="3">3.1.4.52</ecNumber>
    </recommendedName>
</protein>
<dbReference type="InterPro" id="IPR000700">
    <property type="entry name" value="PAS-assoc_C"/>
</dbReference>
<dbReference type="Gene3D" id="3.30.450.20">
    <property type="entry name" value="PAS domain"/>
    <property type="match status" value="4"/>
</dbReference>
<dbReference type="PANTHER" id="PTHR44757">
    <property type="entry name" value="DIGUANYLATE CYCLASE DGCP"/>
    <property type="match status" value="1"/>
</dbReference>
<evidence type="ECO:0000256" key="3">
    <source>
        <dbReference type="ARBA" id="ARBA00012282"/>
    </source>
</evidence>
<dbReference type="InterPro" id="IPR013655">
    <property type="entry name" value="PAS_fold_3"/>
</dbReference>